<accession>A0A409VIF1</accession>
<organism evidence="1 2">
    <name type="scientific">Panaeolus cyanescens</name>
    <dbReference type="NCBI Taxonomy" id="181874"/>
    <lineage>
        <taxon>Eukaryota</taxon>
        <taxon>Fungi</taxon>
        <taxon>Dikarya</taxon>
        <taxon>Basidiomycota</taxon>
        <taxon>Agaricomycotina</taxon>
        <taxon>Agaricomycetes</taxon>
        <taxon>Agaricomycetidae</taxon>
        <taxon>Agaricales</taxon>
        <taxon>Agaricineae</taxon>
        <taxon>Galeropsidaceae</taxon>
        <taxon>Panaeolus</taxon>
    </lineage>
</organism>
<gene>
    <name evidence="1" type="ORF">CVT24_011959</name>
</gene>
<name>A0A409VIF1_9AGAR</name>
<reference evidence="1 2" key="1">
    <citation type="journal article" date="2018" name="Evol. Lett.">
        <title>Horizontal gene cluster transfer increased hallucinogenic mushroom diversity.</title>
        <authorList>
            <person name="Reynolds H.T."/>
            <person name="Vijayakumar V."/>
            <person name="Gluck-Thaler E."/>
            <person name="Korotkin H.B."/>
            <person name="Matheny P.B."/>
            <person name="Slot J.C."/>
        </authorList>
    </citation>
    <scope>NUCLEOTIDE SEQUENCE [LARGE SCALE GENOMIC DNA]</scope>
    <source>
        <strain evidence="1 2">2629</strain>
    </source>
</reference>
<evidence type="ECO:0000313" key="2">
    <source>
        <dbReference type="Proteomes" id="UP000284842"/>
    </source>
</evidence>
<protein>
    <recommendedName>
        <fullName evidence="3">F-box domain-containing protein</fullName>
    </recommendedName>
</protein>
<dbReference type="Proteomes" id="UP000284842">
    <property type="component" value="Unassembled WGS sequence"/>
</dbReference>
<comment type="caution">
    <text evidence="1">The sequence shown here is derived from an EMBL/GenBank/DDBJ whole genome shotgun (WGS) entry which is preliminary data.</text>
</comment>
<dbReference type="EMBL" id="NHTK01006053">
    <property type="protein sequence ID" value="PPQ66015.1"/>
    <property type="molecule type" value="Genomic_DNA"/>
</dbReference>
<evidence type="ECO:0000313" key="1">
    <source>
        <dbReference type="EMBL" id="PPQ66015.1"/>
    </source>
</evidence>
<keyword evidence="2" id="KW-1185">Reference proteome</keyword>
<evidence type="ECO:0008006" key="3">
    <source>
        <dbReference type="Google" id="ProtNLM"/>
    </source>
</evidence>
<dbReference type="InParanoid" id="A0A409VIF1"/>
<dbReference type="AlphaFoldDB" id="A0A409VIF1"/>
<sequence length="344" mass="38889">MVMDWGTYKILELVRQHLLPKEIFRIDDLLYNNVSLEGWSVVLKSCPHLKWASIDLSLLGRFRNEEARLEGLPMTHHNLTEMIMRLRHPTGYHIFLPFVNFQFPNLNRLQLPLDVGSVVEHFDGVYDQARFIETFPSLQTLFIDAKSRAVRQAGICGLFPLLRSVPSIITLTVALPCFEQLVSIYDFINNGGQSMLPDLQCLNVGVADPIISAGTDTIRTALAHSLLGDETYNAKDDYKTGETIIGASVGIRNRARLASVKHRIRLVSDSESDSDNASDDQHHFTSFSEDLKAKHMVDIDVQVFHLSFEEQRGLLQQRGASLSDIISNESSAHWYFALSPYACW</sequence>
<proteinExistence type="predicted"/>